<comment type="caution">
    <text evidence="1">The sequence shown here is derived from an EMBL/GenBank/DDBJ whole genome shotgun (WGS) entry which is preliminary data.</text>
</comment>
<evidence type="ECO:0000313" key="2">
    <source>
        <dbReference type="Proteomes" id="UP001233836"/>
    </source>
</evidence>
<proteinExistence type="predicted"/>
<dbReference type="EMBL" id="JAUSTI010000029">
    <property type="protein sequence ID" value="MDQ0174045.1"/>
    <property type="molecule type" value="Genomic_DNA"/>
</dbReference>
<dbReference type="SUPFAM" id="SSF53807">
    <property type="entry name" value="Helical backbone' metal receptor"/>
    <property type="match status" value="1"/>
</dbReference>
<keyword evidence="2" id="KW-1185">Reference proteome</keyword>
<organism evidence="1 2">
    <name type="scientific">Paenibacillus tundrae</name>
    <dbReference type="NCBI Taxonomy" id="528187"/>
    <lineage>
        <taxon>Bacteria</taxon>
        <taxon>Bacillati</taxon>
        <taxon>Bacillota</taxon>
        <taxon>Bacilli</taxon>
        <taxon>Bacillales</taxon>
        <taxon>Paenibacillaceae</taxon>
        <taxon>Paenibacillus</taxon>
    </lineage>
</organism>
<protein>
    <submittedName>
        <fullName evidence="1">Uncharacterized protein</fullName>
    </submittedName>
</protein>
<sequence length="81" mass="9346">MEDSTLPAVPDEWEKSEVWKGLKAVKNGHVYKIKVQTIYGVKKNRTTPFFGGDAVFVTLLFRSYFAGWCIFWSERIILVSD</sequence>
<dbReference type="Gene3D" id="3.40.50.1980">
    <property type="entry name" value="Nitrogenase molybdenum iron protein domain"/>
    <property type="match status" value="1"/>
</dbReference>
<evidence type="ECO:0000313" key="1">
    <source>
        <dbReference type="EMBL" id="MDQ0174045.1"/>
    </source>
</evidence>
<dbReference type="RefSeq" id="WP_307221571.1">
    <property type="nucleotide sequence ID" value="NZ_JAUSTI010000029.1"/>
</dbReference>
<reference evidence="1 2" key="1">
    <citation type="submission" date="2023-07" db="EMBL/GenBank/DDBJ databases">
        <title>Sorghum-associated microbial communities from plants grown in Nebraska, USA.</title>
        <authorList>
            <person name="Schachtman D."/>
        </authorList>
    </citation>
    <scope>NUCLEOTIDE SEQUENCE [LARGE SCALE GENOMIC DNA]</scope>
    <source>
        <strain evidence="1 2">DS1314</strain>
    </source>
</reference>
<accession>A0ABT9WMP1</accession>
<name>A0ABT9WMP1_9BACL</name>
<dbReference type="Proteomes" id="UP001233836">
    <property type="component" value="Unassembled WGS sequence"/>
</dbReference>
<gene>
    <name evidence="1" type="ORF">J2T19_005565</name>
</gene>